<keyword evidence="1" id="KW-0812">Transmembrane</keyword>
<dbReference type="EMBL" id="GALA01000417">
    <property type="protein sequence ID" value="JAA94435.1"/>
    <property type="molecule type" value="mRNA"/>
</dbReference>
<name>T1DFV8_9DIPT</name>
<organism evidence="2">
    <name type="scientific">Psorophora albipes</name>
    <dbReference type="NCBI Taxonomy" id="869069"/>
    <lineage>
        <taxon>Eukaryota</taxon>
        <taxon>Metazoa</taxon>
        <taxon>Ecdysozoa</taxon>
        <taxon>Arthropoda</taxon>
        <taxon>Hexapoda</taxon>
        <taxon>Insecta</taxon>
        <taxon>Pterygota</taxon>
        <taxon>Neoptera</taxon>
        <taxon>Endopterygota</taxon>
        <taxon>Diptera</taxon>
        <taxon>Nematocera</taxon>
        <taxon>Culicoidea</taxon>
        <taxon>Culicidae</taxon>
        <taxon>Culicinae</taxon>
        <taxon>Aedini</taxon>
        <taxon>Psorophora</taxon>
    </lineage>
</organism>
<feature type="transmembrane region" description="Helical" evidence="1">
    <location>
        <begin position="70"/>
        <end position="86"/>
    </location>
</feature>
<feature type="transmembrane region" description="Helical" evidence="1">
    <location>
        <begin position="6"/>
        <end position="39"/>
    </location>
</feature>
<sequence>MWGSQLIFLCFFCYPLSFACFSFSIFMSKIIVFLIFIFLWDHIDSSNERIADAIISHAGTKTTLRLRRRSTFFPFFFIYFLYFYCIC</sequence>
<protein>
    <submittedName>
        <fullName evidence="2">Uncharacterized protein</fullName>
    </submittedName>
</protein>
<keyword evidence="1" id="KW-0472">Membrane</keyword>
<proteinExistence type="evidence at transcript level"/>
<reference evidence="2" key="1">
    <citation type="journal article" date="2013" name="BMC Genomics">
        <title>A deep insight into the sialotranscriptome of the mosquito, Psorophora albipes.</title>
        <authorList>
            <person name="Chagas A.C."/>
            <person name="Calvo E."/>
            <person name="Rios-Velasquez C.M."/>
            <person name="Pessoa F.A."/>
            <person name="Medeiros J.F."/>
            <person name="Ribeiro J.M."/>
        </authorList>
    </citation>
    <scope>NUCLEOTIDE SEQUENCE</scope>
</reference>
<dbReference type="AlphaFoldDB" id="T1DFV8"/>
<keyword evidence="1" id="KW-1133">Transmembrane helix</keyword>
<accession>T1DFV8</accession>
<evidence type="ECO:0000313" key="2">
    <source>
        <dbReference type="EMBL" id="JAA94435.1"/>
    </source>
</evidence>
<evidence type="ECO:0000256" key="1">
    <source>
        <dbReference type="SAM" id="Phobius"/>
    </source>
</evidence>